<evidence type="ECO:0000313" key="1">
    <source>
        <dbReference type="EMBL" id="MFF5898492.1"/>
    </source>
</evidence>
<accession>A0ABW6XA11</accession>
<gene>
    <name evidence="1" type="ORF">ACFY8O_21575</name>
</gene>
<sequence>MLFTAPLVMLGLLMLVLVWESIRGNLTPEAREHWPWRLQLLDMEALGSLLAVAVGAVLARAQYARTVRPYLGWRGSWARGHLRGDTQAWAVGILNGGQHIATVESYDCQVVLAGRERRAGTRWTDITVAVEELTGAGLVVAEDFQLAELGPGFPLVGTGSYETVLVGAFSKEFVDRVEALHVRIRVTDLVGDSHERIGDCMRGARANTFAPPD</sequence>
<dbReference type="Proteomes" id="UP001602322">
    <property type="component" value="Unassembled WGS sequence"/>
</dbReference>
<organism evidence="1 2">
    <name type="scientific">Streptomyces argenteolus</name>
    <dbReference type="NCBI Taxonomy" id="67274"/>
    <lineage>
        <taxon>Bacteria</taxon>
        <taxon>Bacillati</taxon>
        <taxon>Actinomycetota</taxon>
        <taxon>Actinomycetes</taxon>
        <taxon>Kitasatosporales</taxon>
        <taxon>Streptomycetaceae</taxon>
        <taxon>Streptomyces</taxon>
    </lineage>
</organism>
<reference evidence="1 2" key="1">
    <citation type="submission" date="2024-10" db="EMBL/GenBank/DDBJ databases">
        <title>The Natural Products Discovery Center: Release of the First 8490 Sequenced Strains for Exploring Actinobacteria Biosynthetic Diversity.</title>
        <authorList>
            <person name="Kalkreuter E."/>
            <person name="Kautsar S.A."/>
            <person name="Yang D."/>
            <person name="Bader C.D."/>
            <person name="Teijaro C.N."/>
            <person name="Fluegel L."/>
            <person name="Davis C.M."/>
            <person name="Simpson J.R."/>
            <person name="Lauterbach L."/>
            <person name="Steele A.D."/>
            <person name="Gui C."/>
            <person name="Meng S."/>
            <person name="Li G."/>
            <person name="Viehrig K."/>
            <person name="Ye F."/>
            <person name="Su P."/>
            <person name="Kiefer A.F."/>
            <person name="Nichols A."/>
            <person name="Cepeda A.J."/>
            <person name="Yan W."/>
            <person name="Fan B."/>
            <person name="Jiang Y."/>
            <person name="Adhikari A."/>
            <person name="Zheng C.-J."/>
            <person name="Schuster L."/>
            <person name="Cowan T.M."/>
            <person name="Smanski M.J."/>
            <person name="Chevrette M.G."/>
            <person name="De Carvalho L.P.S."/>
            <person name="Shen B."/>
        </authorList>
    </citation>
    <scope>NUCLEOTIDE SEQUENCE [LARGE SCALE GENOMIC DNA]</scope>
    <source>
        <strain evidence="1 2">NPDC012540</strain>
    </source>
</reference>
<protein>
    <recommendedName>
        <fullName evidence="3">SMODS-associating 2TM beta-strand rich effector domain-containing protein</fullName>
    </recommendedName>
</protein>
<name>A0ABW6XA11_9ACTN</name>
<dbReference type="RefSeq" id="WP_387904693.1">
    <property type="nucleotide sequence ID" value="NZ_JBIBEG010000006.1"/>
</dbReference>
<evidence type="ECO:0000313" key="2">
    <source>
        <dbReference type="Proteomes" id="UP001602322"/>
    </source>
</evidence>
<proteinExistence type="predicted"/>
<keyword evidence="2" id="KW-1185">Reference proteome</keyword>
<evidence type="ECO:0008006" key="3">
    <source>
        <dbReference type="Google" id="ProtNLM"/>
    </source>
</evidence>
<comment type="caution">
    <text evidence="1">The sequence shown here is derived from an EMBL/GenBank/DDBJ whole genome shotgun (WGS) entry which is preliminary data.</text>
</comment>
<dbReference type="EMBL" id="JBIBEG010000006">
    <property type="protein sequence ID" value="MFF5898492.1"/>
    <property type="molecule type" value="Genomic_DNA"/>
</dbReference>